<name>A0A0A9BAA3_ARUDO</name>
<organism evidence="1">
    <name type="scientific">Arundo donax</name>
    <name type="common">Giant reed</name>
    <name type="synonym">Donax arundinaceus</name>
    <dbReference type="NCBI Taxonomy" id="35708"/>
    <lineage>
        <taxon>Eukaryota</taxon>
        <taxon>Viridiplantae</taxon>
        <taxon>Streptophyta</taxon>
        <taxon>Embryophyta</taxon>
        <taxon>Tracheophyta</taxon>
        <taxon>Spermatophyta</taxon>
        <taxon>Magnoliopsida</taxon>
        <taxon>Liliopsida</taxon>
        <taxon>Poales</taxon>
        <taxon>Poaceae</taxon>
        <taxon>PACMAD clade</taxon>
        <taxon>Arundinoideae</taxon>
        <taxon>Arundineae</taxon>
        <taxon>Arundo</taxon>
    </lineage>
</organism>
<dbReference type="EMBL" id="GBRH01237624">
    <property type="protein sequence ID" value="JAD60271.1"/>
    <property type="molecule type" value="Transcribed_RNA"/>
</dbReference>
<reference evidence="1" key="1">
    <citation type="submission" date="2014-09" db="EMBL/GenBank/DDBJ databases">
        <authorList>
            <person name="Magalhaes I.L.F."/>
            <person name="Oliveira U."/>
            <person name="Santos F.R."/>
            <person name="Vidigal T.H.D.A."/>
            <person name="Brescovit A.D."/>
            <person name="Santos A.J."/>
        </authorList>
    </citation>
    <scope>NUCLEOTIDE SEQUENCE</scope>
    <source>
        <tissue evidence="1">Shoot tissue taken approximately 20 cm above the soil surface</tissue>
    </source>
</reference>
<accession>A0A0A9BAA3</accession>
<reference evidence="1" key="2">
    <citation type="journal article" date="2015" name="Data Brief">
        <title>Shoot transcriptome of the giant reed, Arundo donax.</title>
        <authorList>
            <person name="Barrero R.A."/>
            <person name="Guerrero F.D."/>
            <person name="Moolhuijzen P."/>
            <person name="Goolsby J.A."/>
            <person name="Tidwell J."/>
            <person name="Bellgard S.E."/>
            <person name="Bellgard M.I."/>
        </authorList>
    </citation>
    <scope>NUCLEOTIDE SEQUENCE</scope>
    <source>
        <tissue evidence="1">Shoot tissue taken approximately 20 cm above the soil surface</tissue>
    </source>
</reference>
<proteinExistence type="predicted"/>
<evidence type="ECO:0000313" key="1">
    <source>
        <dbReference type="EMBL" id="JAD60271.1"/>
    </source>
</evidence>
<protein>
    <submittedName>
        <fullName evidence="1">Uncharacterized protein</fullName>
    </submittedName>
</protein>
<sequence length="15" mass="1859">MEHSYHRMHRSDSGE</sequence>